<organism evidence="1 2">
    <name type="scientific">Thalassiosira oceanica</name>
    <name type="common">Marine diatom</name>
    <dbReference type="NCBI Taxonomy" id="159749"/>
    <lineage>
        <taxon>Eukaryota</taxon>
        <taxon>Sar</taxon>
        <taxon>Stramenopiles</taxon>
        <taxon>Ochrophyta</taxon>
        <taxon>Bacillariophyta</taxon>
        <taxon>Coscinodiscophyceae</taxon>
        <taxon>Thalassiosirophycidae</taxon>
        <taxon>Thalassiosirales</taxon>
        <taxon>Thalassiosiraceae</taxon>
        <taxon>Thalassiosira</taxon>
    </lineage>
</organism>
<reference evidence="1 2" key="1">
    <citation type="journal article" date="2012" name="Genome Biol.">
        <title>Genome and low-iron response of an oceanic diatom adapted to chronic iron limitation.</title>
        <authorList>
            <person name="Lommer M."/>
            <person name="Specht M."/>
            <person name="Roy A.S."/>
            <person name="Kraemer L."/>
            <person name="Andreson R."/>
            <person name="Gutowska M.A."/>
            <person name="Wolf J."/>
            <person name="Bergner S.V."/>
            <person name="Schilhabel M.B."/>
            <person name="Klostermeier U.C."/>
            <person name="Beiko R.G."/>
            <person name="Rosenstiel P."/>
            <person name="Hippler M."/>
            <person name="Laroche J."/>
        </authorList>
    </citation>
    <scope>NUCLEOTIDE SEQUENCE [LARGE SCALE GENOMIC DNA]</scope>
    <source>
        <strain evidence="1 2">CCMP1005</strain>
    </source>
</reference>
<dbReference type="EMBL" id="AGNL01038910">
    <property type="protein sequence ID" value="EJK52937.1"/>
    <property type="molecule type" value="Genomic_DNA"/>
</dbReference>
<feature type="non-terminal residue" evidence="1">
    <location>
        <position position="77"/>
    </location>
</feature>
<name>K0S1X9_THAOC</name>
<accession>K0S1X9</accession>
<dbReference type="Proteomes" id="UP000266841">
    <property type="component" value="Unassembled WGS sequence"/>
</dbReference>
<proteinExistence type="predicted"/>
<evidence type="ECO:0000313" key="1">
    <source>
        <dbReference type="EMBL" id="EJK52937.1"/>
    </source>
</evidence>
<dbReference type="AlphaFoldDB" id="K0S1X9"/>
<comment type="caution">
    <text evidence="1">The sequence shown here is derived from an EMBL/GenBank/DDBJ whole genome shotgun (WGS) entry which is preliminary data.</text>
</comment>
<evidence type="ECO:0000313" key="2">
    <source>
        <dbReference type="Proteomes" id="UP000266841"/>
    </source>
</evidence>
<keyword evidence="2" id="KW-1185">Reference proteome</keyword>
<gene>
    <name evidence="1" type="ORF">THAOC_27725</name>
</gene>
<protein>
    <submittedName>
        <fullName evidence="1">Uncharacterized protein</fullName>
    </submittedName>
</protein>
<sequence>MGADLLDKNQSHLTSKSVRAASALPLVAVDLYGDRCDVSYFPPMEKDEGKADDDEMAQMMRMAARIQRGVRAASAGP</sequence>